<gene>
    <name evidence="7" type="primary">nadE</name>
    <name evidence="13" type="ORF">ACIB24_09625</name>
</gene>
<dbReference type="HAMAP" id="MF_02090">
    <property type="entry name" value="NadE_glutamine_dep"/>
    <property type="match status" value="1"/>
</dbReference>
<feature type="binding site" evidence="7">
    <location>
        <position position="446"/>
    </location>
    <ligand>
        <name>deamido-NAD(+)</name>
        <dbReference type="ChEBI" id="CHEBI:58437"/>
        <note>ligand shared between two neighboring subunits</note>
    </ligand>
</feature>
<reference evidence="13 14" key="1">
    <citation type="submission" date="2024-10" db="EMBL/GenBank/DDBJ databases">
        <title>The Natural Products Discovery Center: Release of the First 8490 Sequenced Strains for Exploring Actinobacteria Biosynthetic Diversity.</title>
        <authorList>
            <person name="Kalkreuter E."/>
            <person name="Kautsar S.A."/>
            <person name="Yang D."/>
            <person name="Bader C.D."/>
            <person name="Teijaro C.N."/>
            <person name="Fluegel L."/>
            <person name="Davis C.M."/>
            <person name="Simpson J.R."/>
            <person name="Lauterbach L."/>
            <person name="Steele A.D."/>
            <person name="Gui C."/>
            <person name="Meng S."/>
            <person name="Li G."/>
            <person name="Viehrig K."/>
            <person name="Ye F."/>
            <person name="Su P."/>
            <person name="Kiefer A.F."/>
            <person name="Nichols A."/>
            <person name="Cepeda A.J."/>
            <person name="Yan W."/>
            <person name="Fan B."/>
            <person name="Jiang Y."/>
            <person name="Adhikari A."/>
            <person name="Zheng C.-J."/>
            <person name="Schuster L."/>
            <person name="Cowan T.M."/>
            <person name="Smanski M.J."/>
            <person name="Chevrette M.G."/>
            <person name="De Carvalho L.P.S."/>
            <person name="Shen B."/>
        </authorList>
    </citation>
    <scope>NUCLEOTIDE SEQUENCE [LARGE SCALE GENOMIC DNA]</scope>
    <source>
        <strain evidence="13 14">NPDC049639</strain>
    </source>
</reference>
<comment type="similarity">
    <text evidence="2 7 8">In the C-terminal section; belongs to the NAD synthetase family.</text>
</comment>
<evidence type="ECO:0000313" key="14">
    <source>
        <dbReference type="Proteomes" id="UP001612915"/>
    </source>
</evidence>
<dbReference type="EC" id="6.3.5.1" evidence="7 8"/>
<dbReference type="InterPro" id="IPR014729">
    <property type="entry name" value="Rossmann-like_a/b/a_fold"/>
</dbReference>
<evidence type="ECO:0000256" key="2">
    <source>
        <dbReference type="ARBA" id="ARBA00007145"/>
    </source>
</evidence>
<evidence type="ECO:0000256" key="5">
    <source>
        <dbReference type="ARBA" id="ARBA00022840"/>
    </source>
</evidence>
<dbReference type="SUPFAM" id="SSF56317">
    <property type="entry name" value="Carbon-nitrogen hydrolase"/>
    <property type="match status" value="1"/>
</dbReference>
<dbReference type="CDD" id="cd00553">
    <property type="entry name" value="NAD_synthase"/>
    <property type="match status" value="1"/>
</dbReference>
<feature type="binding site" evidence="7">
    <location>
        <position position="133"/>
    </location>
    <ligand>
        <name>L-glutamine</name>
        <dbReference type="ChEBI" id="CHEBI:58359"/>
    </ligand>
</feature>
<keyword evidence="4 7" id="KW-0547">Nucleotide-binding</keyword>
<dbReference type="CDD" id="cd07570">
    <property type="entry name" value="GAT_Gln-NAD-synth"/>
    <property type="match status" value="1"/>
</dbReference>
<feature type="binding site" evidence="7">
    <location>
        <position position="417"/>
    </location>
    <ligand>
        <name>deamido-NAD(+)</name>
        <dbReference type="ChEBI" id="CHEBI:58437"/>
        <note>ligand shared between two neighboring subunits</note>
    </ligand>
</feature>
<dbReference type="PANTHER" id="PTHR23090:SF9">
    <property type="entry name" value="GLUTAMINE-DEPENDENT NAD(+) SYNTHETASE"/>
    <property type="match status" value="1"/>
</dbReference>
<dbReference type="InterPro" id="IPR003010">
    <property type="entry name" value="C-N_Hydrolase"/>
</dbReference>
<feature type="active site" description="Proton acceptor" evidence="9">
    <location>
        <position position="44"/>
    </location>
</feature>
<feature type="region of interest" description="Disordered" evidence="11">
    <location>
        <begin position="486"/>
        <end position="509"/>
    </location>
</feature>
<organism evidence="13 14">
    <name type="scientific">Spongisporangium articulatum</name>
    <dbReference type="NCBI Taxonomy" id="3362603"/>
    <lineage>
        <taxon>Bacteria</taxon>
        <taxon>Bacillati</taxon>
        <taxon>Actinomycetota</taxon>
        <taxon>Actinomycetes</taxon>
        <taxon>Kineosporiales</taxon>
        <taxon>Kineosporiaceae</taxon>
        <taxon>Spongisporangium</taxon>
    </lineage>
</organism>
<protein>
    <recommendedName>
        <fullName evidence="7 8">Glutamine-dependent NAD(+) synthetase</fullName>
        <ecNumber evidence="7 8">6.3.5.1</ecNumber>
    </recommendedName>
    <alternativeName>
        <fullName evidence="7 8">NAD(+) synthase [glutamine-hydrolyzing]</fullName>
    </alternativeName>
</protein>
<dbReference type="EMBL" id="JBITLV010000002">
    <property type="protein sequence ID" value="MFI7587319.1"/>
    <property type="molecule type" value="Genomic_DNA"/>
</dbReference>
<comment type="pathway">
    <text evidence="1 7 8">Cofactor biosynthesis; NAD(+) biosynthesis; NAD(+) from deamido-NAD(+) (L-Gln route): step 1/1.</text>
</comment>
<evidence type="ECO:0000259" key="12">
    <source>
        <dbReference type="PROSITE" id="PS50263"/>
    </source>
</evidence>
<proteinExistence type="inferred from homology"/>
<comment type="function">
    <text evidence="7">Catalyzes the ATP-dependent amidation of deamido-NAD to form NAD. Uses L-glutamine as a nitrogen source.</text>
</comment>
<dbReference type="Gene3D" id="3.40.50.620">
    <property type="entry name" value="HUPs"/>
    <property type="match status" value="1"/>
</dbReference>
<evidence type="ECO:0000256" key="7">
    <source>
        <dbReference type="HAMAP-Rule" id="MF_02090"/>
    </source>
</evidence>
<comment type="caution">
    <text evidence="13">The sequence shown here is derived from an EMBL/GenBank/DDBJ whole genome shotgun (WGS) entry which is preliminary data.</text>
</comment>
<dbReference type="Proteomes" id="UP001612915">
    <property type="component" value="Unassembled WGS sequence"/>
</dbReference>
<keyword evidence="5 7" id="KW-0067">ATP-binding</keyword>
<comment type="similarity">
    <text evidence="10">Belongs to the NAD synthetase family.</text>
</comment>
<feature type="active site" description="Nucleophile; for glutaminase activity" evidence="7">
    <location>
        <position position="163"/>
    </location>
</feature>
<dbReference type="PIRSF" id="PIRSF006630">
    <property type="entry name" value="NADS_GAT"/>
    <property type="match status" value="1"/>
</dbReference>
<evidence type="ECO:0000256" key="8">
    <source>
        <dbReference type="PIRNR" id="PIRNR006630"/>
    </source>
</evidence>
<keyword evidence="3 7" id="KW-0436">Ligase</keyword>
<name>A0ABW8ALS2_9ACTN</name>
<feature type="active site" description="For glutaminase activity" evidence="7">
    <location>
        <position position="127"/>
    </location>
</feature>
<feature type="active site" description="Proton acceptor; for glutaminase activity" evidence="7">
    <location>
        <position position="44"/>
    </location>
</feature>
<evidence type="ECO:0000256" key="3">
    <source>
        <dbReference type="ARBA" id="ARBA00022598"/>
    </source>
</evidence>
<dbReference type="GO" id="GO:0003952">
    <property type="term" value="F:NAD+ synthase (glutamine-hydrolyzing) activity"/>
    <property type="evidence" value="ECO:0007669"/>
    <property type="project" value="UniProtKB-EC"/>
</dbReference>
<dbReference type="NCBIfam" id="NF010588">
    <property type="entry name" value="PRK13981.1"/>
    <property type="match status" value="1"/>
</dbReference>
<evidence type="ECO:0000256" key="11">
    <source>
        <dbReference type="SAM" id="MobiDB-lite"/>
    </source>
</evidence>
<feature type="binding site" evidence="7">
    <location>
        <begin position="340"/>
        <end position="347"/>
    </location>
    <ligand>
        <name>ATP</name>
        <dbReference type="ChEBI" id="CHEBI:30616"/>
    </ligand>
</feature>
<dbReference type="InterPro" id="IPR014445">
    <property type="entry name" value="Gln-dep_NAD_synthase"/>
</dbReference>
<keyword evidence="6 7" id="KW-0520">NAD</keyword>
<dbReference type="RefSeq" id="WP_398278699.1">
    <property type="nucleotide sequence ID" value="NZ_JBITLV010000002.1"/>
</dbReference>
<dbReference type="InterPro" id="IPR000132">
    <property type="entry name" value="Nitrilase/CN_hydratase_CS"/>
</dbReference>
<feature type="binding site" evidence="7">
    <location>
        <position position="190"/>
    </location>
    <ligand>
        <name>L-glutamine</name>
        <dbReference type="ChEBI" id="CHEBI:58359"/>
    </ligand>
</feature>
<dbReference type="PANTHER" id="PTHR23090">
    <property type="entry name" value="NH 3 /GLUTAMINE-DEPENDENT NAD + SYNTHETASE"/>
    <property type="match status" value="1"/>
</dbReference>
<evidence type="ECO:0000256" key="4">
    <source>
        <dbReference type="ARBA" id="ARBA00022741"/>
    </source>
</evidence>
<evidence type="ECO:0000256" key="9">
    <source>
        <dbReference type="PROSITE-ProRule" id="PRU10139"/>
    </source>
</evidence>
<dbReference type="PROSITE" id="PS00920">
    <property type="entry name" value="NITRIL_CHT_1"/>
    <property type="match status" value="1"/>
</dbReference>
<dbReference type="InterPro" id="IPR003694">
    <property type="entry name" value="NAD_synthase"/>
</dbReference>
<comment type="catalytic activity">
    <reaction evidence="7 8">
        <text>deamido-NAD(+) + L-glutamine + ATP + H2O = L-glutamate + AMP + diphosphate + NAD(+) + H(+)</text>
        <dbReference type="Rhea" id="RHEA:24384"/>
        <dbReference type="ChEBI" id="CHEBI:15377"/>
        <dbReference type="ChEBI" id="CHEBI:15378"/>
        <dbReference type="ChEBI" id="CHEBI:29985"/>
        <dbReference type="ChEBI" id="CHEBI:30616"/>
        <dbReference type="ChEBI" id="CHEBI:33019"/>
        <dbReference type="ChEBI" id="CHEBI:57540"/>
        <dbReference type="ChEBI" id="CHEBI:58359"/>
        <dbReference type="ChEBI" id="CHEBI:58437"/>
        <dbReference type="ChEBI" id="CHEBI:456215"/>
        <dbReference type="EC" id="6.3.5.1"/>
    </reaction>
</comment>
<evidence type="ECO:0000313" key="13">
    <source>
        <dbReference type="EMBL" id="MFI7587319.1"/>
    </source>
</evidence>
<feature type="binding site" evidence="7">
    <location>
        <position position="196"/>
    </location>
    <ligand>
        <name>L-glutamine</name>
        <dbReference type="ChEBI" id="CHEBI:58359"/>
    </ligand>
</feature>
<evidence type="ECO:0000256" key="6">
    <source>
        <dbReference type="ARBA" id="ARBA00023027"/>
    </source>
</evidence>
<accession>A0ABW8ALS2</accession>
<comment type="caution">
    <text evidence="7">Lacks conserved residue(s) required for the propagation of feature annotation.</text>
</comment>
<dbReference type="SUPFAM" id="SSF52402">
    <property type="entry name" value="Adenine nucleotide alpha hydrolases-like"/>
    <property type="match status" value="1"/>
</dbReference>
<dbReference type="Gene3D" id="3.60.110.10">
    <property type="entry name" value="Carbon-nitrogen hydrolase"/>
    <property type="match status" value="1"/>
</dbReference>
<sequence>MPQLRVALAQVDTTVGDVAANAALIRSWTARAAAQGAHLVAFPEMALTGYPVEDLTLRASFVEASREALARLAKDLEADGYGEVVVVLGYLDRAADQTGSPIGVPKGRPQNAAAVVHRGQVAQKVVKHHLPNYGVFDEYRFFVPGRELSVVRVHGVDVALAICEDLWQEGGPVAAARDSDAGLLLVINASPYERLKDDVRLELVTRRAAQADCPVAFVNLVGGQDDLVFDGDSLVVSTAGEVLARAPQMVEHLLVTDLELAAATDGVKATTTPTAARPQEEPSVPVVRHVVLHDEPVAPYEARPGEIAPPLDDLAEVYAAITLALRDYVRKNGFRSVVLGLSGGIDSSLVAAIAADAIGAENVYGVSLPSEYSSDHSKSDAADLAHRIGLHLRTIAIAPIVSAFLGEVALTGVAEENLQARVRGMVWMGLANQEGHLALTAGNKSELATGYSTIYGDAAGGFGPLKDVPKTLVWALARWRNEEAVRRGETPPIPENAITKPPSAELRPGQVDQDSLPEYDLLDALLEAYVEGAQGRSELIAAGFDPAVVDSVVTLVDRAEWKRRQYPPGPKISPVAFGRDRRLPITSRWREHEA</sequence>
<dbReference type="InterPro" id="IPR022310">
    <property type="entry name" value="NAD/GMP_synthase"/>
</dbReference>
<dbReference type="Pfam" id="PF02540">
    <property type="entry name" value="NAD_synthase"/>
    <property type="match status" value="1"/>
</dbReference>
<feature type="domain" description="CN hydrolase" evidence="12">
    <location>
        <begin position="4"/>
        <end position="260"/>
    </location>
</feature>
<keyword evidence="14" id="KW-1185">Reference proteome</keyword>
<dbReference type="Pfam" id="PF00795">
    <property type="entry name" value="CN_hydrolase"/>
    <property type="match status" value="1"/>
</dbReference>
<dbReference type="PROSITE" id="PS50263">
    <property type="entry name" value="CN_HYDROLASE"/>
    <property type="match status" value="1"/>
</dbReference>
<feature type="binding site" evidence="7">
    <location>
        <position position="562"/>
    </location>
    <ligand>
        <name>deamido-NAD(+)</name>
        <dbReference type="ChEBI" id="CHEBI:58437"/>
        <note>ligand shared between two neighboring subunits</note>
    </ligand>
</feature>
<dbReference type="InterPro" id="IPR036526">
    <property type="entry name" value="C-N_Hydrolase_sf"/>
</dbReference>
<evidence type="ECO:0000256" key="10">
    <source>
        <dbReference type="RuleBase" id="RU003811"/>
    </source>
</evidence>
<evidence type="ECO:0000256" key="1">
    <source>
        <dbReference type="ARBA" id="ARBA00005188"/>
    </source>
</evidence>
<dbReference type="NCBIfam" id="TIGR00552">
    <property type="entry name" value="nadE"/>
    <property type="match status" value="1"/>
</dbReference>